<keyword evidence="2" id="KW-1185">Reference proteome</keyword>
<organism evidence="1 2">
    <name type="scientific">Nitrosomonas mobilis</name>
    <dbReference type="NCBI Taxonomy" id="51642"/>
    <lineage>
        <taxon>Bacteria</taxon>
        <taxon>Pseudomonadati</taxon>
        <taxon>Pseudomonadota</taxon>
        <taxon>Betaproteobacteria</taxon>
        <taxon>Nitrosomonadales</taxon>
        <taxon>Nitrosomonadaceae</taxon>
        <taxon>Nitrosomonas</taxon>
    </lineage>
</organism>
<dbReference type="Proteomes" id="UP000198729">
    <property type="component" value="Unassembled WGS sequence"/>
</dbReference>
<gene>
    <name evidence="1" type="ORF">NSMM_820003</name>
</gene>
<proteinExistence type="predicted"/>
<protein>
    <submittedName>
        <fullName evidence="1">Uncharacterized protein</fullName>
    </submittedName>
</protein>
<evidence type="ECO:0000313" key="2">
    <source>
        <dbReference type="Proteomes" id="UP000198729"/>
    </source>
</evidence>
<name>A0A1G5SIF2_9PROT</name>
<sequence length="58" mass="6873">MLNNLLWQDNRVKTNCTLDKINQITAFFNATELYLTWFYVSLLPKPQTLVDFIYSLLS</sequence>
<reference evidence="1 2" key="1">
    <citation type="submission" date="2016-10" db="EMBL/GenBank/DDBJ databases">
        <authorList>
            <person name="de Groot N.N."/>
        </authorList>
    </citation>
    <scope>NUCLEOTIDE SEQUENCE [LARGE SCALE GENOMIC DNA]</scope>
    <source>
        <strain evidence="1">1</strain>
    </source>
</reference>
<dbReference type="EMBL" id="FMWO01000094">
    <property type="protein sequence ID" value="SCZ86908.1"/>
    <property type="molecule type" value="Genomic_DNA"/>
</dbReference>
<dbReference type="AlphaFoldDB" id="A0A1G5SIF2"/>
<evidence type="ECO:0000313" key="1">
    <source>
        <dbReference type="EMBL" id="SCZ86908.1"/>
    </source>
</evidence>
<dbReference type="STRING" id="51642.NSMM_820003"/>
<accession>A0A1G5SIF2</accession>